<reference evidence="2 3" key="2">
    <citation type="journal article" date="2010" name="Stand. Genomic Sci.">
        <title>Complete genome sequence of Desulfohalobium retbaense type strain (HR(100)).</title>
        <authorList>
            <person name="Spring S."/>
            <person name="Nolan M."/>
            <person name="Lapidus A."/>
            <person name="Glavina Del Rio T."/>
            <person name="Copeland A."/>
            <person name="Tice H."/>
            <person name="Cheng J.F."/>
            <person name="Lucas S."/>
            <person name="Land M."/>
            <person name="Chen F."/>
            <person name="Bruce D."/>
            <person name="Goodwin L."/>
            <person name="Pitluck S."/>
            <person name="Ivanova N."/>
            <person name="Mavromatis K."/>
            <person name="Mikhailova N."/>
            <person name="Pati A."/>
            <person name="Chen A."/>
            <person name="Palaniappan K."/>
            <person name="Hauser L."/>
            <person name="Chang Y.J."/>
            <person name="Jeffries C.D."/>
            <person name="Munk C."/>
            <person name="Kiss H."/>
            <person name="Chain P."/>
            <person name="Han C."/>
            <person name="Brettin T."/>
            <person name="Detter J.C."/>
            <person name="Schuler E."/>
            <person name="Goker M."/>
            <person name="Rohde M."/>
            <person name="Bristow J."/>
            <person name="Eisen J.A."/>
            <person name="Markowitz V."/>
            <person name="Hugenholtz P."/>
            <person name="Kyrpides N.C."/>
            <person name="Klenk H.P."/>
        </authorList>
    </citation>
    <scope>NUCLEOTIDE SEQUENCE [LARGE SCALE GENOMIC DNA]</scope>
    <source>
        <strain evidence="3">ATCC 49802 / DSM 20745 / S 6022</strain>
    </source>
</reference>
<dbReference type="InterPro" id="IPR000182">
    <property type="entry name" value="GNAT_dom"/>
</dbReference>
<dbReference type="AlphaFoldDB" id="D1C3J4"/>
<dbReference type="RefSeq" id="WP_012871858.1">
    <property type="nucleotide sequence ID" value="NC_013523.1"/>
</dbReference>
<evidence type="ECO:0000313" key="2">
    <source>
        <dbReference type="EMBL" id="ACZ38811.1"/>
    </source>
</evidence>
<evidence type="ECO:0000259" key="1">
    <source>
        <dbReference type="PROSITE" id="PS51186"/>
    </source>
</evidence>
<evidence type="ECO:0000313" key="3">
    <source>
        <dbReference type="Proteomes" id="UP000002027"/>
    </source>
</evidence>
<dbReference type="Gene3D" id="3.40.630.30">
    <property type="match status" value="1"/>
</dbReference>
<dbReference type="InterPro" id="IPR016181">
    <property type="entry name" value="Acyl_CoA_acyltransferase"/>
</dbReference>
<dbReference type="Proteomes" id="UP000002027">
    <property type="component" value="Chromosome 1"/>
</dbReference>
<dbReference type="eggNOG" id="COG1670">
    <property type="taxonomic scope" value="Bacteria"/>
</dbReference>
<dbReference type="KEGG" id="sti:Sthe_1376"/>
<protein>
    <submittedName>
        <fullName evidence="2">GCN5-related N-acetyltransferase</fullName>
    </submittedName>
</protein>
<dbReference type="Pfam" id="PF00583">
    <property type="entry name" value="Acetyltransf_1"/>
    <property type="match status" value="1"/>
</dbReference>
<dbReference type="EMBL" id="CP001823">
    <property type="protein sequence ID" value="ACZ38811.1"/>
    <property type="molecule type" value="Genomic_DNA"/>
</dbReference>
<dbReference type="CDD" id="cd04301">
    <property type="entry name" value="NAT_SF"/>
    <property type="match status" value="1"/>
</dbReference>
<dbReference type="SUPFAM" id="SSF55729">
    <property type="entry name" value="Acyl-CoA N-acyltransferases (Nat)"/>
    <property type="match status" value="1"/>
</dbReference>
<proteinExistence type="predicted"/>
<dbReference type="InParanoid" id="D1C3J4"/>
<dbReference type="PROSITE" id="PS51186">
    <property type="entry name" value="GNAT"/>
    <property type="match status" value="1"/>
</dbReference>
<accession>D1C3J4</accession>
<reference evidence="3" key="1">
    <citation type="submission" date="2009-11" db="EMBL/GenBank/DDBJ databases">
        <title>The complete chromosome 1 of Sphaerobacter thermophilus DSM 20745.</title>
        <authorList>
            <person name="Lucas S."/>
            <person name="Copeland A."/>
            <person name="Lapidus A."/>
            <person name="Glavina del Rio T."/>
            <person name="Dalin E."/>
            <person name="Tice H."/>
            <person name="Bruce D."/>
            <person name="Goodwin L."/>
            <person name="Pitluck S."/>
            <person name="Kyrpides N."/>
            <person name="Mavromatis K."/>
            <person name="Ivanova N."/>
            <person name="Mikhailova N."/>
            <person name="LaButti K.M."/>
            <person name="Clum A."/>
            <person name="Sun H.I."/>
            <person name="Brettin T."/>
            <person name="Detter J.C."/>
            <person name="Han C."/>
            <person name="Larimer F."/>
            <person name="Land M."/>
            <person name="Hauser L."/>
            <person name="Markowitz V."/>
            <person name="Cheng J.F."/>
            <person name="Hugenholtz P."/>
            <person name="Woyke T."/>
            <person name="Wu D."/>
            <person name="Steenblock K."/>
            <person name="Schneider S."/>
            <person name="Pukall R."/>
            <person name="Goeker M."/>
            <person name="Klenk H.P."/>
            <person name="Eisen J.A."/>
        </authorList>
    </citation>
    <scope>NUCLEOTIDE SEQUENCE [LARGE SCALE GENOMIC DNA]</scope>
    <source>
        <strain evidence="3">ATCC 49802 / DSM 20745 / S 6022</strain>
    </source>
</reference>
<feature type="domain" description="N-acetyltransferase" evidence="1">
    <location>
        <begin position="21"/>
        <end position="177"/>
    </location>
</feature>
<sequence length="183" mass="21010">METDVKDLEQTTLTLPDGTVVVARLIQPDDMRALQRFHTRLSQRSIYLRFFGVVPELSDERARYFTHLDGQDRFAYVALDPNDPDEIIGVVRMDREPGTDCGEYAVIVEDRWQGRGLGFALTRLIIAGARRRGYRTMYAMVLPENVRMLNLLRDLGLPARVRWVDGMERVEVDISVPEQQSLA</sequence>
<keyword evidence="3" id="KW-1185">Reference proteome</keyword>
<keyword evidence="2" id="KW-0808">Transferase</keyword>
<dbReference type="HOGENOM" id="CLU_105788_3_0_0"/>
<dbReference type="STRING" id="479434.Sthe_1376"/>
<organism evidence="2 3">
    <name type="scientific">Sphaerobacter thermophilus (strain ATCC 49802 / DSM 20745 / KCCM 41009 / NCIMB 13125 / S 6022)</name>
    <dbReference type="NCBI Taxonomy" id="479434"/>
    <lineage>
        <taxon>Bacteria</taxon>
        <taxon>Pseudomonadati</taxon>
        <taxon>Thermomicrobiota</taxon>
        <taxon>Thermomicrobia</taxon>
        <taxon>Sphaerobacterales</taxon>
        <taxon>Sphaerobacterineae</taxon>
        <taxon>Sphaerobacteraceae</taxon>
        <taxon>Sphaerobacter</taxon>
    </lineage>
</organism>
<dbReference type="GO" id="GO:0016747">
    <property type="term" value="F:acyltransferase activity, transferring groups other than amino-acyl groups"/>
    <property type="evidence" value="ECO:0007669"/>
    <property type="project" value="InterPro"/>
</dbReference>
<dbReference type="OrthoDB" id="9807426at2"/>
<name>D1C3J4_SPHTD</name>
<gene>
    <name evidence="2" type="ordered locus">Sthe_1376</name>
</gene>